<dbReference type="Pfam" id="PF13302">
    <property type="entry name" value="Acetyltransf_3"/>
    <property type="match status" value="1"/>
</dbReference>
<evidence type="ECO:0000313" key="2">
    <source>
        <dbReference type="EMBL" id="QRN53598.1"/>
    </source>
</evidence>
<dbReference type="PROSITE" id="PS51186">
    <property type="entry name" value="GNAT"/>
    <property type="match status" value="1"/>
</dbReference>
<feature type="domain" description="N-acetyltransferase" evidence="1">
    <location>
        <begin position="1"/>
        <end position="160"/>
    </location>
</feature>
<dbReference type="PANTHER" id="PTHR43792">
    <property type="entry name" value="GNAT FAMILY, PUTATIVE (AFU_ORTHOLOGUE AFUA_3G00765)-RELATED-RELATED"/>
    <property type="match status" value="1"/>
</dbReference>
<dbReference type="EMBL" id="CP064030">
    <property type="protein sequence ID" value="QRN53598.1"/>
    <property type="molecule type" value="Genomic_DNA"/>
</dbReference>
<proteinExistence type="predicted"/>
<protein>
    <submittedName>
        <fullName evidence="2">GNAT family N-acetyltransferase</fullName>
    </submittedName>
</protein>
<dbReference type="InterPro" id="IPR051531">
    <property type="entry name" value="N-acetyltransferase"/>
</dbReference>
<accession>A0ABX7GUF9</accession>
<name>A0ABX7GUF9_9GAMM</name>
<dbReference type="RefSeq" id="WP_188795640.1">
    <property type="nucleotide sequence ID" value="NZ_BMIZ01000001.1"/>
</dbReference>
<dbReference type="Proteomes" id="UP000663181">
    <property type="component" value="Chromosome"/>
</dbReference>
<dbReference type="SUPFAM" id="SSF55729">
    <property type="entry name" value="Acyl-CoA N-acyltransferases (Nat)"/>
    <property type="match status" value="1"/>
</dbReference>
<dbReference type="Gene3D" id="3.40.630.30">
    <property type="match status" value="1"/>
</dbReference>
<keyword evidence="3" id="KW-1185">Reference proteome</keyword>
<organism evidence="2 3">
    <name type="scientific">Dyella caseinilytica</name>
    <dbReference type="NCBI Taxonomy" id="1849581"/>
    <lineage>
        <taxon>Bacteria</taxon>
        <taxon>Pseudomonadati</taxon>
        <taxon>Pseudomonadota</taxon>
        <taxon>Gammaproteobacteria</taxon>
        <taxon>Lysobacterales</taxon>
        <taxon>Rhodanobacteraceae</taxon>
        <taxon>Dyella</taxon>
    </lineage>
</organism>
<dbReference type="InterPro" id="IPR016181">
    <property type="entry name" value="Acyl_CoA_acyltransferase"/>
</dbReference>
<dbReference type="InterPro" id="IPR000182">
    <property type="entry name" value="GNAT_dom"/>
</dbReference>
<evidence type="ECO:0000313" key="3">
    <source>
        <dbReference type="Proteomes" id="UP000663181"/>
    </source>
</evidence>
<sequence>MITLDPIPLDDLVALSKSSIPTRLVGIALEGALPPAFVATRSLDHIDSGKSVHWCSTFYIRDLDKAVVGGCGFKDEPHNGRVEIGYAVSPERRNQGIATVAIEALTSLAFKSAEVHEVLAQVSELNAPSTRVVQKLGFVNTGTAVDKDDEVLVQWILRAQPNPSKTNPKDAMGQC</sequence>
<dbReference type="CDD" id="cd04301">
    <property type="entry name" value="NAT_SF"/>
    <property type="match status" value="1"/>
</dbReference>
<evidence type="ECO:0000259" key="1">
    <source>
        <dbReference type="PROSITE" id="PS51186"/>
    </source>
</evidence>
<reference evidence="2 3" key="1">
    <citation type="submission" date="2020-10" db="EMBL/GenBank/DDBJ databases">
        <title>Phylogeny of dyella-like bacteria.</title>
        <authorList>
            <person name="Fu J."/>
        </authorList>
    </citation>
    <scope>NUCLEOTIDE SEQUENCE [LARGE SCALE GENOMIC DNA]</scope>
    <source>
        <strain evidence="2 3">DHOB09</strain>
    </source>
</reference>
<dbReference type="PANTHER" id="PTHR43792:SF13">
    <property type="entry name" value="ACETYLTRANSFERASE"/>
    <property type="match status" value="1"/>
</dbReference>
<gene>
    <name evidence="2" type="ORF">ISN74_19695</name>
</gene>